<evidence type="ECO:0000256" key="2">
    <source>
        <dbReference type="ARBA" id="ARBA00007267"/>
    </source>
</evidence>
<dbReference type="InterPro" id="IPR005172">
    <property type="entry name" value="CRC"/>
</dbReference>
<dbReference type="OrthoDB" id="6283463at2759"/>
<evidence type="ECO:0000259" key="4">
    <source>
        <dbReference type="PROSITE" id="PS51634"/>
    </source>
</evidence>
<dbReference type="PANTHER" id="PTHR12446:SF65">
    <property type="entry name" value="CRC DOMAIN-CONTAINING PROTEIN"/>
    <property type="match status" value="1"/>
</dbReference>
<comment type="subcellular location">
    <subcellularLocation>
        <location evidence="1">Nucleus</location>
    </subcellularLocation>
</comment>
<comment type="caution">
    <text evidence="5">The sequence shown here is derived from an EMBL/GenBank/DDBJ whole genome shotgun (WGS) entry which is preliminary data.</text>
</comment>
<dbReference type="InterPro" id="IPR028307">
    <property type="entry name" value="Lin-54_fam"/>
</dbReference>
<evidence type="ECO:0000313" key="5">
    <source>
        <dbReference type="EMBL" id="OEL26439.1"/>
    </source>
</evidence>
<keyword evidence="6" id="KW-1185">Reference proteome</keyword>
<dbReference type="InterPro" id="IPR033467">
    <property type="entry name" value="Tesmin/TSO1-like_CXC"/>
</dbReference>
<dbReference type="GO" id="GO:0005634">
    <property type="term" value="C:nucleus"/>
    <property type="evidence" value="ECO:0007669"/>
    <property type="project" value="UniProtKB-SubCell"/>
</dbReference>
<proteinExistence type="inferred from homology"/>
<organism evidence="5 6">
    <name type="scientific">Dichanthelium oligosanthes</name>
    <dbReference type="NCBI Taxonomy" id="888268"/>
    <lineage>
        <taxon>Eukaryota</taxon>
        <taxon>Viridiplantae</taxon>
        <taxon>Streptophyta</taxon>
        <taxon>Embryophyta</taxon>
        <taxon>Tracheophyta</taxon>
        <taxon>Spermatophyta</taxon>
        <taxon>Magnoliopsida</taxon>
        <taxon>Liliopsida</taxon>
        <taxon>Poales</taxon>
        <taxon>Poaceae</taxon>
        <taxon>PACMAD clade</taxon>
        <taxon>Panicoideae</taxon>
        <taxon>Panicodae</taxon>
        <taxon>Paniceae</taxon>
        <taxon>Dichantheliinae</taxon>
        <taxon>Dichanthelium</taxon>
    </lineage>
</organism>
<dbReference type="Pfam" id="PF03638">
    <property type="entry name" value="TCR"/>
    <property type="match status" value="2"/>
</dbReference>
<evidence type="ECO:0000256" key="1">
    <source>
        <dbReference type="ARBA" id="ARBA00004123"/>
    </source>
</evidence>
<evidence type="ECO:0000256" key="3">
    <source>
        <dbReference type="ARBA" id="ARBA00023242"/>
    </source>
</evidence>
<gene>
    <name evidence="5" type="ORF">BAE44_0012539</name>
</gene>
<dbReference type="EMBL" id="LWDX02034578">
    <property type="protein sequence ID" value="OEL26439.1"/>
    <property type="molecule type" value="Genomic_DNA"/>
</dbReference>
<dbReference type="AlphaFoldDB" id="A0A1E5VMS6"/>
<dbReference type="PANTHER" id="PTHR12446">
    <property type="entry name" value="TESMIN/TSO1-RELATED"/>
    <property type="match status" value="1"/>
</dbReference>
<dbReference type="STRING" id="888268.A0A1E5VMS6"/>
<dbReference type="Proteomes" id="UP000095767">
    <property type="component" value="Unassembled WGS sequence"/>
</dbReference>
<sequence length="158" mass="18225">LLLLCLAHHQIFLPRRRSYCSCFHGKGFCSHPCNCQDCWNREDRRTFVEEHAELRLGTKPGACQSKDSALTGDKNHVKGCTCAKSGCKKNYCLCFKNARPQRNYLLSYMITQTPLCRVPQTLTHEAPTTTTRRVPMQVEIDEADQLQNIGDRYDFTWH</sequence>
<accession>A0A1E5VMS6</accession>
<dbReference type="GO" id="GO:0006355">
    <property type="term" value="P:regulation of DNA-templated transcription"/>
    <property type="evidence" value="ECO:0007669"/>
    <property type="project" value="TreeGrafter"/>
</dbReference>
<evidence type="ECO:0000313" key="6">
    <source>
        <dbReference type="Proteomes" id="UP000095767"/>
    </source>
</evidence>
<protein>
    <recommendedName>
        <fullName evidence="4">CRC domain-containing protein</fullName>
    </recommendedName>
</protein>
<dbReference type="SMART" id="SM01114">
    <property type="entry name" value="CXC"/>
    <property type="match status" value="2"/>
</dbReference>
<reference evidence="5 6" key="1">
    <citation type="submission" date="2016-09" db="EMBL/GenBank/DDBJ databases">
        <title>The draft genome of Dichanthelium oligosanthes: A C3 panicoid grass species.</title>
        <authorList>
            <person name="Studer A.J."/>
            <person name="Schnable J.C."/>
            <person name="Brutnell T.P."/>
        </authorList>
    </citation>
    <scope>NUCLEOTIDE SEQUENCE [LARGE SCALE GENOMIC DNA]</scope>
    <source>
        <strain evidence="6">cv. Kellogg 1175</strain>
        <tissue evidence="5">Leaf</tissue>
    </source>
</reference>
<keyword evidence="3" id="KW-0539">Nucleus</keyword>
<feature type="domain" description="CRC" evidence="4">
    <location>
        <begin position="9"/>
        <end position="121"/>
    </location>
</feature>
<name>A0A1E5VMS6_9POAL</name>
<dbReference type="PROSITE" id="PS51634">
    <property type="entry name" value="CRC"/>
    <property type="match status" value="1"/>
</dbReference>
<comment type="similarity">
    <text evidence="2">Belongs to the lin-54 family.</text>
</comment>
<feature type="non-terminal residue" evidence="5">
    <location>
        <position position="1"/>
    </location>
</feature>